<comment type="caution">
    <text evidence="2">The sequence shown here is derived from an EMBL/GenBank/DDBJ whole genome shotgun (WGS) entry which is preliminary data.</text>
</comment>
<dbReference type="PANTHER" id="PTHR38813">
    <property type="match status" value="1"/>
</dbReference>
<organism evidence="2 3">
    <name type="scientific">Thalassospira mesophila</name>
    <dbReference type="NCBI Taxonomy" id="1293891"/>
    <lineage>
        <taxon>Bacteria</taxon>
        <taxon>Pseudomonadati</taxon>
        <taxon>Pseudomonadota</taxon>
        <taxon>Alphaproteobacteria</taxon>
        <taxon>Rhodospirillales</taxon>
        <taxon>Thalassospiraceae</taxon>
        <taxon>Thalassospira</taxon>
    </lineage>
</organism>
<name>A0A1Y2L2D3_9PROT</name>
<sequence>MLLITYSRDAQKALRKIPGKQKLRILTAIEKVAEDPARDDLDIKKLQGRPGFRLRLGDYRVIYSEDGVILDIEDIGPRGSIYR</sequence>
<dbReference type="InterPro" id="IPR035093">
    <property type="entry name" value="RelE/ParE_toxin_dom_sf"/>
</dbReference>
<evidence type="ECO:0000313" key="3">
    <source>
        <dbReference type="Proteomes" id="UP000193391"/>
    </source>
</evidence>
<dbReference type="SUPFAM" id="SSF143011">
    <property type="entry name" value="RelE-like"/>
    <property type="match status" value="1"/>
</dbReference>
<dbReference type="STRING" id="1293891.TMES_06520"/>
<dbReference type="InterPro" id="IPR052747">
    <property type="entry name" value="TA_system_RelE_toxin"/>
</dbReference>
<evidence type="ECO:0000256" key="1">
    <source>
        <dbReference type="ARBA" id="ARBA00022649"/>
    </source>
</evidence>
<keyword evidence="1" id="KW-1277">Toxin-antitoxin system</keyword>
<dbReference type="Pfam" id="PF05016">
    <property type="entry name" value="ParE_toxin"/>
    <property type="match status" value="1"/>
</dbReference>
<protein>
    <recommendedName>
        <fullName evidence="4">Plasmid stabilization protein</fullName>
    </recommendedName>
</protein>
<dbReference type="Gene3D" id="3.30.2310.20">
    <property type="entry name" value="RelE-like"/>
    <property type="match status" value="1"/>
</dbReference>
<proteinExistence type="predicted"/>
<dbReference type="InterPro" id="IPR007712">
    <property type="entry name" value="RelE/ParE_toxin"/>
</dbReference>
<dbReference type="AlphaFoldDB" id="A0A1Y2L2D3"/>
<evidence type="ECO:0008006" key="4">
    <source>
        <dbReference type="Google" id="ProtNLM"/>
    </source>
</evidence>
<accession>A0A1Y2L2D3</accession>
<dbReference type="OrthoDB" id="428094at2"/>
<dbReference type="Proteomes" id="UP000193391">
    <property type="component" value="Unassembled WGS sequence"/>
</dbReference>
<dbReference type="RefSeq" id="WP_085580660.1">
    <property type="nucleotide sequence ID" value="NZ_JFKA01000002.1"/>
</dbReference>
<dbReference type="EMBL" id="JFKA01000002">
    <property type="protein sequence ID" value="OSQ39639.1"/>
    <property type="molecule type" value="Genomic_DNA"/>
</dbReference>
<gene>
    <name evidence="2" type="ORF">TMES_06520</name>
</gene>
<reference evidence="2 3" key="1">
    <citation type="submission" date="2014-03" db="EMBL/GenBank/DDBJ databases">
        <title>The draft genome sequence of Thalassospira mesophila JCM 18969.</title>
        <authorList>
            <person name="Lai Q."/>
            <person name="Shao Z."/>
        </authorList>
    </citation>
    <scope>NUCLEOTIDE SEQUENCE [LARGE SCALE GENOMIC DNA]</scope>
    <source>
        <strain evidence="2 3">JCM 18969</strain>
    </source>
</reference>
<evidence type="ECO:0000313" key="2">
    <source>
        <dbReference type="EMBL" id="OSQ39639.1"/>
    </source>
</evidence>
<dbReference type="PANTHER" id="PTHR38813:SF1">
    <property type="entry name" value="TOXIN RELE1-RELATED"/>
    <property type="match status" value="1"/>
</dbReference>
<keyword evidence="3" id="KW-1185">Reference proteome</keyword>